<comment type="caution">
    <text evidence="1">The sequence shown here is derived from an EMBL/GenBank/DDBJ whole genome shotgun (WGS) entry which is preliminary data.</text>
</comment>
<reference evidence="1" key="1">
    <citation type="journal article" date="2015" name="Nature">
        <title>Complex archaea that bridge the gap between prokaryotes and eukaryotes.</title>
        <authorList>
            <person name="Spang A."/>
            <person name="Saw J.H."/>
            <person name="Jorgensen S.L."/>
            <person name="Zaremba-Niedzwiedzka K."/>
            <person name="Martijn J."/>
            <person name="Lind A.E."/>
            <person name="van Eijk R."/>
            <person name="Schleper C."/>
            <person name="Guy L."/>
            <person name="Ettema T.J."/>
        </authorList>
    </citation>
    <scope>NUCLEOTIDE SEQUENCE</scope>
</reference>
<feature type="non-terminal residue" evidence="1">
    <location>
        <position position="1"/>
    </location>
</feature>
<gene>
    <name evidence="1" type="ORF">LCGC14_1101360</name>
</gene>
<name>A0A0F9MDY7_9ZZZZ</name>
<dbReference type="AlphaFoldDB" id="A0A0F9MDY7"/>
<sequence length="193" mass="20705">LPCAGACYFAAKATNSVGVSSVFSNEAEKLMGPELVPPDSESIAVSWQESPSAQDLIISNTLPGNYEWSILAVGELVYIDRSYIFTSVPSELVGLNYLRTANNDKGSTGGVSFDVNKQVTVFVAYDVRFSTDSPPTIPAWLTLWTKIGMTVSSNDASFNIYSKDFPAGNISLGGNDDSGAYLHSMYSVMVSKL</sequence>
<protein>
    <submittedName>
        <fullName evidence="1">Uncharacterized protein</fullName>
    </submittedName>
</protein>
<organism evidence="1">
    <name type="scientific">marine sediment metagenome</name>
    <dbReference type="NCBI Taxonomy" id="412755"/>
    <lineage>
        <taxon>unclassified sequences</taxon>
        <taxon>metagenomes</taxon>
        <taxon>ecological metagenomes</taxon>
    </lineage>
</organism>
<evidence type="ECO:0000313" key="1">
    <source>
        <dbReference type="EMBL" id="KKN04069.1"/>
    </source>
</evidence>
<proteinExistence type="predicted"/>
<dbReference type="EMBL" id="LAZR01004963">
    <property type="protein sequence ID" value="KKN04069.1"/>
    <property type="molecule type" value="Genomic_DNA"/>
</dbReference>
<accession>A0A0F9MDY7</accession>